<dbReference type="PANTHER" id="PTHR24148">
    <property type="entry name" value="ANKYRIN REPEAT DOMAIN-CONTAINING PROTEIN 39 HOMOLOG-RELATED"/>
    <property type="match status" value="1"/>
</dbReference>
<evidence type="ECO:0000259" key="1">
    <source>
        <dbReference type="Pfam" id="PF06985"/>
    </source>
</evidence>
<dbReference type="EMBL" id="JAULSY010000079">
    <property type="protein sequence ID" value="KAK0666971.1"/>
    <property type="molecule type" value="Genomic_DNA"/>
</dbReference>
<evidence type="ECO:0000313" key="2">
    <source>
        <dbReference type="EMBL" id="KAK0666971.1"/>
    </source>
</evidence>
<dbReference type="Pfam" id="PF06985">
    <property type="entry name" value="HET"/>
    <property type="match status" value="1"/>
</dbReference>
<keyword evidence="3" id="KW-1185">Reference proteome</keyword>
<dbReference type="InterPro" id="IPR052895">
    <property type="entry name" value="HetReg/Transcr_Mod"/>
</dbReference>
<protein>
    <submittedName>
        <fullName evidence="2">Heterokaryon incompatibility protein-domain-containing protein</fullName>
    </submittedName>
</protein>
<gene>
    <name evidence="2" type="ORF">QBC41DRAFT_366512</name>
</gene>
<name>A0AA39Z9U4_9PEZI</name>
<reference evidence="2" key="1">
    <citation type="submission" date="2023-06" db="EMBL/GenBank/DDBJ databases">
        <title>Genome-scale phylogeny and comparative genomics of the fungal order Sordariales.</title>
        <authorList>
            <consortium name="Lawrence Berkeley National Laboratory"/>
            <person name="Hensen N."/>
            <person name="Bonometti L."/>
            <person name="Westerberg I."/>
            <person name="Brannstrom I.O."/>
            <person name="Guillou S."/>
            <person name="Cros-Aarteil S."/>
            <person name="Calhoun S."/>
            <person name="Haridas S."/>
            <person name="Kuo A."/>
            <person name="Mondo S."/>
            <person name="Pangilinan J."/>
            <person name="Riley R."/>
            <person name="Labutti K."/>
            <person name="Andreopoulos B."/>
            <person name="Lipzen A."/>
            <person name="Chen C."/>
            <person name="Yanf M."/>
            <person name="Daum C."/>
            <person name="Ng V."/>
            <person name="Clum A."/>
            <person name="Steindorff A."/>
            <person name="Ohm R."/>
            <person name="Martin F."/>
            <person name="Silar P."/>
            <person name="Natvig D."/>
            <person name="Lalanne C."/>
            <person name="Gautier V."/>
            <person name="Ament-Velasquez S.L."/>
            <person name="Kruys A."/>
            <person name="Hutchinson M.I."/>
            <person name="Powell A.J."/>
            <person name="Barry K."/>
            <person name="Miller A.N."/>
            <person name="Grigoriev I.V."/>
            <person name="Debuchy R."/>
            <person name="Gladieux P."/>
            <person name="Thoren M.H."/>
            <person name="Johannesson H."/>
        </authorList>
    </citation>
    <scope>NUCLEOTIDE SEQUENCE</scope>
    <source>
        <strain evidence="2">CBS 307.81</strain>
    </source>
</reference>
<proteinExistence type="predicted"/>
<evidence type="ECO:0000313" key="3">
    <source>
        <dbReference type="Proteomes" id="UP001174997"/>
    </source>
</evidence>
<comment type="caution">
    <text evidence="2">The sequence shown here is derived from an EMBL/GenBank/DDBJ whole genome shotgun (WGS) entry which is preliminary data.</text>
</comment>
<dbReference type="PANTHER" id="PTHR24148:SF64">
    <property type="entry name" value="HETEROKARYON INCOMPATIBILITY DOMAIN-CONTAINING PROTEIN"/>
    <property type="match status" value="1"/>
</dbReference>
<sequence>MASSLYNRLKTNPPEIRLLDLLPSTQETAPLVCTLRTVLLSDASSIGYLALSYVWGNPHSTEVIVINGLPFEATTNLCAALHQVRLTDEPLTLWVDAICINQSDNTEKSEQIRTMKDIYQTAPVVNIWLGDGDEQSSFAIALIRLTAVLYTRSRNQAHDIPIEHQIMHDALTDHNLEALRAFFSKDWWRRIWVVQEAAVAQRAVFVCGVERLSFRVFASASFYWAALLRNPYLSTWRERVEKLEDIIRGTTSKVVLWHYTRFHPTEAIGNAQLDKADTLEEMLEESWGFDSTDPRDKVYALIGLLPHDDAVIVPDYNATIAQVYTGAVKAILEKKGSLSLISFTGSGDRVHRVPAIIDLPSWAPDLRRGVFAQTTWLRPKNHRASGSTKANATFSPDQRTLITDAVIAGRLCVVDEGYGEEDDGWLRGEKLGRWLYIILQNRLHLQRTASATGDSSDAFFRAISYSYFEADPVLDAQHNPPFIRKRNVSRLGFMAYVGYLDRFQDCVAWRLRCQRRGKPSPLYHIQGLSALRRDQSNAAVQVAPEHLMMPGPLRPQCLNRKAMHSPPPQPQWHDFANFRRFFELFDNASSALSSTTSPSVGALEYLMASFGPAIRPNVPSLLLSSTTDWPPEIEKQIRPVVADWVRQFVETFSQTSSNRSLLITNTGYVGLRPQASKKGDLVCVVKGCSLPIIATEHVLGDGWEVVGQAYVSDWMFGENLEGCTWREMRFK</sequence>
<dbReference type="InterPro" id="IPR010730">
    <property type="entry name" value="HET"/>
</dbReference>
<dbReference type="AlphaFoldDB" id="A0AA39Z9U4"/>
<feature type="domain" description="Heterokaryon incompatibility" evidence="1">
    <location>
        <begin position="48"/>
        <end position="196"/>
    </location>
</feature>
<organism evidence="2 3">
    <name type="scientific">Cercophora samala</name>
    <dbReference type="NCBI Taxonomy" id="330535"/>
    <lineage>
        <taxon>Eukaryota</taxon>
        <taxon>Fungi</taxon>
        <taxon>Dikarya</taxon>
        <taxon>Ascomycota</taxon>
        <taxon>Pezizomycotina</taxon>
        <taxon>Sordariomycetes</taxon>
        <taxon>Sordariomycetidae</taxon>
        <taxon>Sordariales</taxon>
        <taxon>Lasiosphaeriaceae</taxon>
        <taxon>Cercophora</taxon>
    </lineage>
</organism>
<dbReference type="Proteomes" id="UP001174997">
    <property type="component" value="Unassembled WGS sequence"/>
</dbReference>
<accession>A0AA39Z9U4</accession>